<keyword evidence="5" id="KW-0735">Signal-anchor</keyword>
<dbReference type="GO" id="GO:0000139">
    <property type="term" value="C:Golgi membrane"/>
    <property type="evidence" value="ECO:0007669"/>
    <property type="project" value="UniProtKB-SubCell"/>
</dbReference>
<evidence type="ECO:0000256" key="6">
    <source>
        <dbReference type="ARBA" id="ARBA00022989"/>
    </source>
</evidence>
<dbReference type="Pfam" id="PF06990">
    <property type="entry name" value="Gal-3-0_sulfotr"/>
    <property type="match status" value="1"/>
</dbReference>
<dbReference type="EMBL" id="FN654277">
    <property type="protein sequence ID" value="CBY30508.1"/>
    <property type="molecule type" value="Genomic_DNA"/>
</dbReference>
<dbReference type="GO" id="GO:0001733">
    <property type="term" value="F:galactosylceramide sulfotransferase activity"/>
    <property type="evidence" value="ECO:0007669"/>
    <property type="project" value="InterPro"/>
</dbReference>
<evidence type="ECO:0000256" key="9">
    <source>
        <dbReference type="ARBA" id="ARBA00023180"/>
    </source>
</evidence>
<dbReference type="SUPFAM" id="SSF52540">
    <property type="entry name" value="P-loop containing nucleoside triphosphate hydrolases"/>
    <property type="match status" value="1"/>
</dbReference>
<accession>E4Y4B0</accession>
<evidence type="ECO:0000256" key="3">
    <source>
        <dbReference type="ARBA" id="ARBA00022679"/>
    </source>
</evidence>
<keyword evidence="9" id="KW-0325">Glycoprotein</keyword>
<comment type="similarity">
    <text evidence="2">Belongs to the galactose-3-O-sulfotransferase family.</text>
</comment>
<dbReference type="Gene3D" id="3.40.50.300">
    <property type="entry name" value="P-loop containing nucleotide triphosphate hydrolases"/>
    <property type="match status" value="1"/>
</dbReference>
<keyword evidence="3" id="KW-0808">Transferase</keyword>
<dbReference type="InterPro" id="IPR027417">
    <property type="entry name" value="P-loop_NTPase"/>
</dbReference>
<evidence type="ECO:0000256" key="4">
    <source>
        <dbReference type="ARBA" id="ARBA00022692"/>
    </source>
</evidence>
<gene>
    <name evidence="10" type="ORF">GSOID_T00018379001</name>
</gene>
<name>E4Y4B0_OIKDI</name>
<evidence type="ECO:0008006" key="11">
    <source>
        <dbReference type="Google" id="ProtNLM"/>
    </source>
</evidence>
<keyword evidence="7" id="KW-0333">Golgi apparatus</keyword>
<dbReference type="GO" id="GO:0009247">
    <property type="term" value="P:glycolipid biosynthetic process"/>
    <property type="evidence" value="ECO:0007669"/>
    <property type="project" value="InterPro"/>
</dbReference>
<dbReference type="Proteomes" id="UP000011014">
    <property type="component" value="Unassembled WGS sequence"/>
</dbReference>
<evidence type="ECO:0000256" key="2">
    <source>
        <dbReference type="ARBA" id="ARBA00008124"/>
    </source>
</evidence>
<reference evidence="10" key="1">
    <citation type="journal article" date="2010" name="Science">
        <title>Plasticity of animal genome architecture unmasked by rapid evolution of a pelagic tunicate.</title>
        <authorList>
            <person name="Denoeud F."/>
            <person name="Henriet S."/>
            <person name="Mungpakdee S."/>
            <person name="Aury J.M."/>
            <person name="Da Silva C."/>
            <person name="Brinkmann H."/>
            <person name="Mikhaleva J."/>
            <person name="Olsen L.C."/>
            <person name="Jubin C."/>
            <person name="Canestro C."/>
            <person name="Bouquet J.M."/>
            <person name="Danks G."/>
            <person name="Poulain J."/>
            <person name="Campsteijn C."/>
            <person name="Adamski M."/>
            <person name="Cross I."/>
            <person name="Yadetie F."/>
            <person name="Muffato M."/>
            <person name="Louis A."/>
            <person name="Butcher S."/>
            <person name="Tsagkogeorga G."/>
            <person name="Konrad A."/>
            <person name="Singh S."/>
            <person name="Jensen M.F."/>
            <person name="Cong E.H."/>
            <person name="Eikeseth-Otteraa H."/>
            <person name="Noel B."/>
            <person name="Anthouard V."/>
            <person name="Porcel B.M."/>
            <person name="Kachouri-Lafond R."/>
            <person name="Nishino A."/>
            <person name="Ugolini M."/>
            <person name="Chourrout P."/>
            <person name="Nishida H."/>
            <person name="Aasland R."/>
            <person name="Huzurbazar S."/>
            <person name="Westhof E."/>
            <person name="Delsuc F."/>
            <person name="Lehrach H."/>
            <person name="Reinhardt R."/>
            <person name="Weissenbach J."/>
            <person name="Roy S.W."/>
            <person name="Artiguenave F."/>
            <person name="Postlethwait J.H."/>
            <person name="Manak J.R."/>
            <person name="Thompson E.M."/>
            <person name="Jaillon O."/>
            <person name="Du Pasquier L."/>
            <person name="Boudinot P."/>
            <person name="Liberles D.A."/>
            <person name="Volff J.N."/>
            <person name="Philippe H."/>
            <person name="Lenhard B."/>
            <person name="Roest Crollius H."/>
            <person name="Wincker P."/>
            <person name="Chourrout D."/>
        </authorList>
    </citation>
    <scope>NUCLEOTIDE SEQUENCE [LARGE SCALE GENOMIC DNA]</scope>
</reference>
<evidence type="ECO:0000256" key="5">
    <source>
        <dbReference type="ARBA" id="ARBA00022968"/>
    </source>
</evidence>
<keyword evidence="6" id="KW-1133">Transmembrane helix</keyword>
<keyword evidence="4" id="KW-0812">Transmembrane</keyword>
<evidence type="ECO:0000256" key="8">
    <source>
        <dbReference type="ARBA" id="ARBA00023136"/>
    </source>
</evidence>
<keyword evidence="8" id="KW-0472">Membrane</keyword>
<comment type="subcellular location">
    <subcellularLocation>
        <location evidence="1">Golgi apparatus membrane</location>
        <topology evidence="1">Single-pass type II membrane protein</topology>
    </subcellularLocation>
</comment>
<organism evidence="10">
    <name type="scientific">Oikopleura dioica</name>
    <name type="common">Tunicate</name>
    <dbReference type="NCBI Taxonomy" id="34765"/>
    <lineage>
        <taxon>Eukaryota</taxon>
        <taxon>Metazoa</taxon>
        <taxon>Chordata</taxon>
        <taxon>Tunicata</taxon>
        <taxon>Appendicularia</taxon>
        <taxon>Copelata</taxon>
        <taxon>Oikopleuridae</taxon>
        <taxon>Oikopleura</taxon>
    </lineage>
</organism>
<evidence type="ECO:0000256" key="7">
    <source>
        <dbReference type="ARBA" id="ARBA00023034"/>
    </source>
</evidence>
<evidence type="ECO:0000313" key="10">
    <source>
        <dbReference type="EMBL" id="CBY30508.1"/>
    </source>
</evidence>
<dbReference type="AlphaFoldDB" id="E4Y4B0"/>
<dbReference type="PANTHER" id="PTHR14647">
    <property type="entry name" value="GALACTOSE-3-O-SULFOTRANSFERASE"/>
    <property type="match status" value="1"/>
</dbReference>
<sequence>MIGKVYQRIILLGALVFLSFIGVYTFDASLKTTAHKLHKRDYREEISINTPFIVPKLHQPACLKPVDDIVFVKTHKTGSSTLQNIFRRYGLKNNLEIAMPVNDGNRFEYPYFFKSTFMKQNQFNLKPKIIANHLRASPELYETFPNAKRITILRDIPSLYESSFSYFRGFSRPYRNAKSLEIFFASPKRFFNSAEPYGNKGNDIFARNHMAFDLGMPWLSENNEENILKALEQTFHLVLITDYFPESMVLLKNELCWEWDDVVFFVTNQRSEKAPLSQEIELQMKKWNSLDNAIFNHFNATFWRKIENCENFEEDLKVLNIKLEEVKKTCLKENFKCAENDPDCSKTEDYFDVKIKKFELSEGGKKLELCRLMVMTELEMTGKIYQKQWPGWYELYDGRV</sequence>
<proteinExistence type="inferred from homology"/>
<dbReference type="PANTHER" id="PTHR14647:SF87">
    <property type="entry name" value="PUTATIVE-RELATED"/>
    <property type="match status" value="1"/>
</dbReference>
<dbReference type="InterPro" id="IPR009729">
    <property type="entry name" value="Gal-3-0_sulfotransfrase"/>
</dbReference>
<protein>
    <recommendedName>
        <fullName evidence="11">Sulfotransferase</fullName>
    </recommendedName>
</protein>
<evidence type="ECO:0000256" key="1">
    <source>
        <dbReference type="ARBA" id="ARBA00004323"/>
    </source>
</evidence>